<evidence type="ECO:0000313" key="7">
    <source>
        <dbReference type="EMBL" id="OYR56766.1"/>
    </source>
</evidence>
<dbReference type="Pfam" id="PF26440">
    <property type="entry name" value="DUF8108_M"/>
    <property type="match status" value="1"/>
</dbReference>
<keyword evidence="8" id="KW-1185">Reference proteome</keyword>
<keyword evidence="2" id="KW-1133">Transmembrane helix</keyword>
<comment type="caution">
    <text evidence="7">The sequence shown here is derived from an EMBL/GenBank/DDBJ whole genome shotgun (WGS) entry which is preliminary data.</text>
</comment>
<dbReference type="InterPro" id="IPR058962">
    <property type="entry name" value="DUF8108_N"/>
</dbReference>
<proteinExistence type="predicted"/>
<protein>
    <submittedName>
        <fullName evidence="7">Zinc ribbon domain-containing protein</fullName>
    </submittedName>
</protein>
<keyword evidence="2" id="KW-0472">Membrane</keyword>
<sequence length="371" mass="39375">MPSEPSASGVSAACPACGESVPAGASFCPDCGVDIDASLPARCPDCEERFADDDRFCSNCGATRPRARTATSTASTSRRGTGSESSGSRSGRSASPGSPPDESQRAFRRRVQEHLDAGWEIERDDGDRVVLVDRGIGSVGVHVLLFLITGGIGNVLYAWWHYSELAERLRLVRGDPTTPRPPSNADREGTLETVSTYLLAGLLLLIGGWIATVAAIGGSPGFALIGVGFALLGAGAAPPVRRRLGRRHGLAEFGRRRTVDHRVVRPTERVEESCVVCGEAFDRGLVRRRRDETVVAGVPLVTHDERYNHYCVDCARADLFGGTIGDPPTAKATAARSEPGGSGSEDSESGEPKESETRSTAMESAADPRER</sequence>
<evidence type="ECO:0000259" key="4">
    <source>
        <dbReference type="Pfam" id="PF26413"/>
    </source>
</evidence>
<feature type="domain" description="DUF8108" evidence="4">
    <location>
        <begin position="246"/>
        <end position="316"/>
    </location>
</feature>
<evidence type="ECO:0000259" key="5">
    <source>
        <dbReference type="Pfam" id="PF26438"/>
    </source>
</evidence>
<evidence type="ECO:0000259" key="3">
    <source>
        <dbReference type="Pfam" id="PF12773"/>
    </source>
</evidence>
<dbReference type="Pfam" id="PF26413">
    <property type="entry name" value="DUF8108"/>
    <property type="match status" value="1"/>
</dbReference>
<feature type="transmembrane region" description="Helical" evidence="2">
    <location>
        <begin position="139"/>
        <end position="160"/>
    </location>
</feature>
<feature type="region of interest" description="Disordered" evidence="1">
    <location>
        <begin position="326"/>
        <end position="371"/>
    </location>
</feature>
<evidence type="ECO:0000256" key="2">
    <source>
        <dbReference type="SAM" id="Phobius"/>
    </source>
</evidence>
<feature type="transmembrane region" description="Helical" evidence="2">
    <location>
        <begin position="197"/>
        <end position="216"/>
    </location>
</feature>
<feature type="transmembrane region" description="Helical" evidence="2">
    <location>
        <begin position="222"/>
        <end position="240"/>
    </location>
</feature>
<dbReference type="InterPro" id="IPR058963">
    <property type="entry name" value="DUF8108_M"/>
</dbReference>
<feature type="domain" description="DUF8108" evidence="5">
    <location>
        <begin position="104"/>
        <end position="171"/>
    </location>
</feature>
<evidence type="ECO:0000259" key="6">
    <source>
        <dbReference type="Pfam" id="PF26440"/>
    </source>
</evidence>
<feature type="domain" description="DZANK-type" evidence="3">
    <location>
        <begin position="14"/>
        <end position="61"/>
    </location>
</feature>
<organism evidence="7 8">
    <name type="scientific">Halorubrum halodurans</name>
    <dbReference type="NCBI Taxonomy" id="1383851"/>
    <lineage>
        <taxon>Archaea</taxon>
        <taxon>Methanobacteriati</taxon>
        <taxon>Methanobacteriota</taxon>
        <taxon>Stenosarchaea group</taxon>
        <taxon>Halobacteria</taxon>
        <taxon>Halobacteriales</taxon>
        <taxon>Haloferacaceae</taxon>
        <taxon>Halorubrum</taxon>
    </lineage>
</organism>
<dbReference type="Pfam" id="PF26438">
    <property type="entry name" value="DUF8108_N"/>
    <property type="match status" value="1"/>
</dbReference>
<feature type="region of interest" description="Disordered" evidence="1">
    <location>
        <begin position="55"/>
        <end position="106"/>
    </location>
</feature>
<feature type="compositionally biased region" description="Low complexity" evidence="1">
    <location>
        <begin position="61"/>
        <end position="96"/>
    </location>
</feature>
<name>A0A256IKC5_9EURY</name>
<dbReference type="OrthoDB" id="53394at2157"/>
<gene>
    <name evidence="7" type="ORF">DJ70_07620</name>
</gene>
<dbReference type="InterPro" id="IPR025874">
    <property type="entry name" value="DZR"/>
</dbReference>
<dbReference type="Pfam" id="PF12773">
    <property type="entry name" value="DZR"/>
    <property type="match status" value="1"/>
</dbReference>
<dbReference type="RefSeq" id="WP_094531708.1">
    <property type="nucleotide sequence ID" value="NZ_NHPJ01000079.1"/>
</dbReference>
<reference evidence="7 8" key="1">
    <citation type="journal article" date="2014" name="Front. Microbiol.">
        <title>Population and genomic analysis of the genus Halorubrum.</title>
        <authorList>
            <person name="Fullmer M.S."/>
            <person name="Soucy S.M."/>
            <person name="Swithers K.S."/>
            <person name="Makkay A.M."/>
            <person name="Wheeler R."/>
            <person name="Ventosa A."/>
            <person name="Gogarten J.P."/>
            <person name="Papke R.T."/>
        </authorList>
    </citation>
    <scope>NUCLEOTIDE SEQUENCE [LARGE SCALE GENOMIC DNA]</scope>
    <source>
        <strain evidence="7 8">Cb34</strain>
    </source>
</reference>
<evidence type="ECO:0000313" key="8">
    <source>
        <dbReference type="Proteomes" id="UP000216308"/>
    </source>
</evidence>
<dbReference type="EMBL" id="NHPJ01000079">
    <property type="protein sequence ID" value="OYR56766.1"/>
    <property type="molecule type" value="Genomic_DNA"/>
</dbReference>
<dbReference type="Proteomes" id="UP000216308">
    <property type="component" value="Unassembled WGS sequence"/>
</dbReference>
<evidence type="ECO:0000256" key="1">
    <source>
        <dbReference type="SAM" id="MobiDB-lite"/>
    </source>
</evidence>
<keyword evidence="2" id="KW-0812">Transmembrane</keyword>
<dbReference type="InterPro" id="IPR058421">
    <property type="entry name" value="DUF8108_C"/>
</dbReference>
<feature type="domain" description="DUF8108" evidence="6">
    <location>
        <begin position="184"/>
        <end position="240"/>
    </location>
</feature>
<accession>A0A256IKC5</accession>
<dbReference type="AlphaFoldDB" id="A0A256IKC5"/>